<feature type="domain" description="N-acetyltransferase" evidence="1">
    <location>
        <begin position="68"/>
        <end position="205"/>
    </location>
</feature>
<dbReference type="SUPFAM" id="SSF55729">
    <property type="entry name" value="Acyl-CoA N-acyltransferases (Nat)"/>
    <property type="match status" value="1"/>
</dbReference>
<dbReference type="InterPro" id="IPR016181">
    <property type="entry name" value="Acyl_CoA_acyltransferase"/>
</dbReference>
<accession>A0A8H7WL03</accession>
<dbReference type="Proteomes" id="UP000664132">
    <property type="component" value="Unassembled WGS sequence"/>
</dbReference>
<sequence length="232" mass="25093">MSCVYRIHHLPASDPVLLPFLAGKFASLRLSALTVSAPAFSSTFEIESVFTASQWMSRLQRPLLHTFVAVAYAAGTPPQLQTIDAGDWIGSATLLGPFTKASFAIPESGGPDVGDDDVESKWQMTAVYNSPIHRGKGIAKMLIQSAMSFASEEGKRRETRMRIMIHPRNVVVKKLYEGLGFVDAGNCTLAEAYLSNGDAEMLPADGGLSDPAKYHVRQGIIMVRVTSSSSQD</sequence>
<reference evidence="2" key="1">
    <citation type="submission" date="2021-02" db="EMBL/GenBank/DDBJ databases">
        <title>Genome sequence Cadophora malorum strain M34.</title>
        <authorList>
            <person name="Stefanovic E."/>
            <person name="Vu D."/>
            <person name="Scully C."/>
            <person name="Dijksterhuis J."/>
            <person name="Roader J."/>
            <person name="Houbraken J."/>
        </authorList>
    </citation>
    <scope>NUCLEOTIDE SEQUENCE</scope>
    <source>
        <strain evidence="2">M34</strain>
    </source>
</reference>
<dbReference type="InterPro" id="IPR000182">
    <property type="entry name" value="GNAT_dom"/>
</dbReference>
<dbReference type="AlphaFoldDB" id="A0A8H7WL03"/>
<keyword evidence="3" id="KW-1185">Reference proteome</keyword>
<comment type="caution">
    <text evidence="2">The sequence shown here is derived from an EMBL/GenBank/DDBJ whole genome shotgun (WGS) entry which is preliminary data.</text>
</comment>
<dbReference type="Gene3D" id="3.40.630.30">
    <property type="match status" value="1"/>
</dbReference>
<dbReference type="OrthoDB" id="41532at2759"/>
<dbReference type="CDD" id="cd04301">
    <property type="entry name" value="NAT_SF"/>
    <property type="match status" value="1"/>
</dbReference>
<gene>
    <name evidence="2" type="ORF">IFR04_000048</name>
</gene>
<dbReference type="Pfam" id="PF00583">
    <property type="entry name" value="Acetyltransf_1"/>
    <property type="match status" value="1"/>
</dbReference>
<evidence type="ECO:0000313" key="2">
    <source>
        <dbReference type="EMBL" id="KAG4426617.1"/>
    </source>
</evidence>
<organism evidence="2 3">
    <name type="scientific">Cadophora malorum</name>
    <dbReference type="NCBI Taxonomy" id="108018"/>
    <lineage>
        <taxon>Eukaryota</taxon>
        <taxon>Fungi</taxon>
        <taxon>Dikarya</taxon>
        <taxon>Ascomycota</taxon>
        <taxon>Pezizomycotina</taxon>
        <taxon>Leotiomycetes</taxon>
        <taxon>Helotiales</taxon>
        <taxon>Ploettnerulaceae</taxon>
        <taxon>Cadophora</taxon>
    </lineage>
</organism>
<evidence type="ECO:0000259" key="1">
    <source>
        <dbReference type="PROSITE" id="PS51186"/>
    </source>
</evidence>
<dbReference type="GO" id="GO:0016747">
    <property type="term" value="F:acyltransferase activity, transferring groups other than amino-acyl groups"/>
    <property type="evidence" value="ECO:0007669"/>
    <property type="project" value="InterPro"/>
</dbReference>
<name>A0A8H7WL03_9HELO</name>
<evidence type="ECO:0000313" key="3">
    <source>
        <dbReference type="Proteomes" id="UP000664132"/>
    </source>
</evidence>
<dbReference type="EMBL" id="JAFJYH010000001">
    <property type="protein sequence ID" value="KAG4426617.1"/>
    <property type="molecule type" value="Genomic_DNA"/>
</dbReference>
<dbReference type="PROSITE" id="PS51186">
    <property type="entry name" value="GNAT"/>
    <property type="match status" value="1"/>
</dbReference>
<protein>
    <recommendedName>
        <fullName evidence="1">N-acetyltransferase domain-containing protein</fullName>
    </recommendedName>
</protein>
<proteinExistence type="predicted"/>